<reference evidence="2" key="1">
    <citation type="journal article" date="2019" name="Int. J. Syst. Evol. Microbiol.">
        <title>The Global Catalogue of Microorganisms (GCM) 10K type strain sequencing project: providing services to taxonomists for standard genome sequencing and annotation.</title>
        <authorList>
            <consortium name="The Broad Institute Genomics Platform"/>
            <consortium name="The Broad Institute Genome Sequencing Center for Infectious Disease"/>
            <person name="Wu L."/>
            <person name="Ma J."/>
        </authorList>
    </citation>
    <scope>NUCLEOTIDE SEQUENCE [LARGE SCALE GENOMIC DNA]</scope>
    <source>
        <strain evidence="2">CCUG 53816</strain>
    </source>
</reference>
<evidence type="ECO:0000313" key="1">
    <source>
        <dbReference type="EMBL" id="MFC3848202.1"/>
    </source>
</evidence>
<keyword evidence="2" id="KW-1185">Reference proteome</keyword>
<name>A0ABV7ZI03_9HELI</name>
<dbReference type="EMBL" id="JBHRZO010000048">
    <property type="protein sequence ID" value="MFC3848202.1"/>
    <property type="molecule type" value="Genomic_DNA"/>
</dbReference>
<protein>
    <submittedName>
        <fullName evidence="1">Uncharacterized protein</fullName>
    </submittedName>
</protein>
<gene>
    <name evidence="1" type="ORF">ACFOPX_06665</name>
</gene>
<accession>A0ABV7ZI03</accession>
<sequence length="131" mass="14819">MKNKRGRFSILIAPFLGAKNFHSVQILSRHVYVSDPNGVGTAPEVCNLKKVANFHTRKLIHLLQTAKKYTHVSMGPPALFCTYPRRLKGQVKLDGKIWDYNTGYDDGYITLIHGKEWRTFGDPSKEAECGI</sequence>
<dbReference type="Proteomes" id="UP001595783">
    <property type="component" value="Unassembled WGS sequence"/>
</dbReference>
<dbReference type="RefSeq" id="WP_158653057.1">
    <property type="nucleotide sequence ID" value="NZ_FZMF01000002.1"/>
</dbReference>
<organism evidence="1 2">
    <name type="scientific">Helicobacter baculiformis</name>
    <dbReference type="NCBI Taxonomy" id="427351"/>
    <lineage>
        <taxon>Bacteria</taxon>
        <taxon>Pseudomonadati</taxon>
        <taxon>Campylobacterota</taxon>
        <taxon>Epsilonproteobacteria</taxon>
        <taxon>Campylobacterales</taxon>
        <taxon>Helicobacteraceae</taxon>
        <taxon>Helicobacter</taxon>
    </lineage>
</organism>
<comment type="caution">
    <text evidence="1">The sequence shown here is derived from an EMBL/GenBank/DDBJ whole genome shotgun (WGS) entry which is preliminary data.</text>
</comment>
<proteinExistence type="predicted"/>
<evidence type="ECO:0000313" key="2">
    <source>
        <dbReference type="Proteomes" id="UP001595783"/>
    </source>
</evidence>